<name>A0A2I5T588_SERS3</name>
<proteinExistence type="predicted"/>
<dbReference type="KEGG" id="serq:CWC46_07760"/>
<accession>A0A2I5T588</accession>
<evidence type="ECO:0000313" key="4">
    <source>
        <dbReference type="Proteomes" id="UP000233778"/>
    </source>
</evidence>
<dbReference type="RefSeq" id="WP_021017437.1">
    <property type="nucleotide sequence ID" value="NZ_CP025084.1"/>
</dbReference>
<evidence type="ECO:0000313" key="1">
    <source>
        <dbReference type="EMBL" id="AUG99726.1"/>
    </source>
</evidence>
<dbReference type="EMBL" id="CP025085">
    <property type="protein sequence ID" value="AUG99726.1"/>
    <property type="molecule type" value="Genomic_DNA"/>
</dbReference>
<reference evidence="1 4" key="3">
    <citation type="submission" date="2017-11" db="EMBL/GenBank/DDBJ databases">
        <title>Complete genome sequence of Serratia sp. ATCC 39006 LacA.</title>
        <authorList>
            <person name="Hampton H.G."/>
            <person name="Jackson S.A."/>
            <person name="Jauregui R."/>
            <person name="Poulter G.T.M."/>
            <person name="Salmond G.P.C."/>
            <person name="Fineran P.C."/>
        </authorList>
    </citation>
    <scope>NUCLEOTIDE SEQUENCE [LARGE SCALE GENOMIC DNA]</scope>
    <source>
        <strain evidence="1 4">ATCC 39006</strain>
    </source>
</reference>
<dbReference type="OrthoDB" id="6684064at2"/>
<dbReference type="STRING" id="104623.Ser39006_04180"/>
<dbReference type="EMBL" id="CP025084">
    <property type="protein sequence ID" value="AUH04045.1"/>
    <property type="molecule type" value="Genomic_DNA"/>
</dbReference>
<evidence type="ECO:0000313" key="2">
    <source>
        <dbReference type="EMBL" id="AUH04045.1"/>
    </source>
</evidence>
<reference evidence="2" key="4">
    <citation type="submission" date="2017-11" db="EMBL/GenBank/DDBJ databases">
        <title>Complete genome sequence of Serratia sp. ATCC 39006.</title>
        <authorList>
            <person name="Hampton H.G."/>
            <person name="Jackson S.A."/>
            <person name="Jauregui R."/>
            <person name="Poulter G.T.M."/>
            <person name="Salmond G.P.C."/>
            <person name="Fineran P.C."/>
        </authorList>
    </citation>
    <scope>NUCLEOTIDE SEQUENCE</scope>
    <source>
        <strain evidence="2">ATCC 39006</strain>
    </source>
</reference>
<dbReference type="Proteomes" id="UP000017700">
    <property type="component" value="Chromosome"/>
</dbReference>
<evidence type="ECO:0000313" key="3">
    <source>
        <dbReference type="Proteomes" id="UP000017700"/>
    </source>
</evidence>
<dbReference type="AlphaFoldDB" id="A0A2I5T588"/>
<keyword evidence="3" id="KW-1185">Reference proteome</keyword>
<protein>
    <submittedName>
        <fullName evidence="2">Uncharacterized protein</fullName>
    </submittedName>
</protein>
<organism evidence="2 3">
    <name type="scientific">Serratia sp. (strain ATCC 39006)</name>
    <name type="common">Prodigiosinella confusarubida</name>
    <dbReference type="NCBI Taxonomy" id="104623"/>
    <lineage>
        <taxon>Bacteria</taxon>
        <taxon>Pseudomonadati</taxon>
        <taxon>Pseudomonadota</taxon>
        <taxon>Gammaproteobacteria</taxon>
        <taxon>Enterobacterales</taxon>
        <taxon>Pectobacteriaceae</taxon>
        <taxon>Prodigiosinella</taxon>
    </lineage>
</organism>
<sequence>MKPEMSTTVMIEFVRSMATDDQSLEVPFLAAIANRLERLLSIKSSMSREMECIRHALDIPPDKSVLAGVVTECTRLNAEILSLRSEQSELRKLLDGATPEVIPLIEKACNDAVDPQSVNDPRIRPALPERDESGFWYHPAYNPPFEEGATAEEVRNWHAERGMEHDYTFMSFDFCEECVYNSDTVSAWNPTPPNGTGWILVSIFDTEDGAAACWVRYTDALNVRTVMHD</sequence>
<gene>
    <name evidence="1" type="ORF">CWC46_07760</name>
    <name evidence="2" type="ORF">Ser39006_007765</name>
</gene>
<dbReference type="Proteomes" id="UP000233778">
    <property type="component" value="Chromosome"/>
</dbReference>
<reference evidence="2" key="2">
    <citation type="submission" date="2013-09" db="EMBL/GenBank/DDBJ databases">
        <authorList>
            <person name="Wang G."/>
            <person name="Yang Y."/>
            <person name="Su Y."/>
        </authorList>
    </citation>
    <scope>NUCLEOTIDE SEQUENCE</scope>
    <source>
        <strain evidence="2">ATCC 39006</strain>
    </source>
</reference>
<reference evidence="2 3" key="1">
    <citation type="journal article" date="2013" name="Genome Announc.">
        <title>Draft genome sequence of Serratia sp. strain ATCC 39006, a model bacterium for analysis of the biosynthesis and regulation of prodigiosin, a carbapenem, and gas vesicles.</title>
        <authorList>
            <person name="Fineran P.C."/>
            <person name="Iglesias Cans M.C."/>
            <person name="Ramsay J.P."/>
            <person name="Wilf N.M."/>
            <person name="Cossyleon D."/>
            <person name="McNeil M.B."/>
            <person name="Williamson N.R."/>
            <person name="Monson R.E."/>
            <person name="Becher S.A."/>
            <person name="Stanton J.A."/>
            <person name="Brugger K."/>
            <person name="Brown S.D."/>
            <person name="Salmond G.P."/>
        </authorList>
    </citation>
    <scope>NUCLEOTIDE SEQUENCE [LARGE SCALE GENOMIC DNA]</scope>
    <source>
        <strain evidence="2">ATCC 39006</strain>
        <strain evidence="3">ATCC 39006 / SC 11482</strain>
    </source>
</reference>
<dbReference type="KEGG" id="sera:Ser39006_007765"/>